<keyword evidence="6 8" id="KW-1133">Transmembrane helix</keyword>
<dbReference type="GO" id="GO:0008233">
    <property type="term" value="F:peptidase activity"/>
    <property type="evidence" value="ECO:0007669"/>
    <property type="project" value="UniProtKB-KW"/>
</dbReference>
<keyword evidence="7 8" id="KW-0472">Membrane</keyword>
<evidence type="ECO:0000256" key="5">
    <source>
        <dbReference type="ARBA" id="ARBA00022801"/>
    </source>
</evidence>
<dbReference type="Pfam" id="PF04647">
    <property type="entry name" value="AgrB"/>
    <property type="match status" value="1"/>
</dbReference>
<keyword evidence="4 8" id="KW-0812">Transmembrane</keyword>
<organism evidence="9 10">
    <name type="scientific">Paenibacillus xylanilyticus</name>
    <dbReference type="NCBI Taxonomy" id="248903"/>
    <lineage>
        <taxon>Bacteria</taxon>
        <taxon>Bacillati</taxon>
        <taxon>Bacillota</taxon>
        <taxon>Bacilli</taxon>
        <taxon>Bacillales</taxon>
        <taxon>Paenibacillaceae</taxon>
        <taxon>Paenibacillus</taxon>
    </lineage>
</organism>
<keyword evidence="10" id="KW-1185">Reference proteome</keyword>
<evidence type="ECO:0000256" key="7">
    <source>
        <dbReference type="ARBA" id="ARBA00023136"/>
    </source>
</evidence>
<dbReference type="EMBL" id="JABMCB010000159">
    <property type="protein sequence ID" value="NUU74788.1"/>
    <property type="molecule type" value="Genomic_DNA"/>
</dbReference>
<feature type="transmembrane region" description="Helical" evidence="8">
    <location>
        <begin position="31"/>
        <end position="51"/>
    </location>
</feature>
<dbReference type="AlphaFoldDB" id="A0A7Y6BTL5"/>
<keyword evidence="3" id="KW-0645">Protease</keyword>
<comment type="caution">
    <text evidence="9">The sequence shown here is derived from an EMBL/GenBank/DDBJ whole genome shotgun (WGS) entry which is preliminary data.</text>
</comment>
<name>A0A7Y6BTL5_9BACL</name>
<reference evidence="9 10" key="1">
    <citation type="submission" date="2020-05" db="EMBL/GenBank/DDBJ databases">
        <title>Genome Sequencing of Type Strains.</title>
        <authorList>
            <person name="Lemaire J.F."/>
            <person name="Inderbitzin P."/>
            <person name="Gregorio O.A."/>
            <person name="Collins S.B."/>
            <person name="Wespe N."/>
            <person name="Knight-Connoni V."/>
        </authorList>
    </citation>
    <scope>NUCLEOTIDE SEQUENCE [LARGE SCALE GENOMIC DNA]</scope>
    <source>
        <strain evidence="9 10">LMG 21957</strain>
    </source>
</reference>
<evidence type="ECO:0000256" key="4">
    <source>
        <dbReference type="ARBA" id="ARBA00022692"/>
    </source>
</evidence>
<proteinExistence type="predicted"/>
<evidence type="ECO:0000313" key="10">
    <source>
        <dbReference type="Proteomes" id="UP000526125"/>
    </source>
</evidence>
<feature type="transmembrane region" description="Helical" evidence="8">
    <location>
        <begin position="132"/>
        <end position="150"/>
    </location>
</feature>
<evidence type="ECO:0000256" key="3">
    <source>
        <dbReference type="ARBA" id="ARBA00022670"/>
    </source>
</evidence>
<evidence type="ECO:0000256" key="1">
    <source>
        <dbReference type="ARBA" id="ARBA00022475"/>
    </source>
</evidence>
<protein>
    <submittedName>
        <fullName evidence="9">Accessory regulator AgrB</fullName>
    </submittedName>
</protein>
<dbReference type="InterPro" id="IPR006741">
    <property type="entry name" value="AgrB"/>
</dbReference>
<dbReference type="GO" id="GO:0009372">
    <property type="term" value="P:quorum sensing"/>
    <property type="evidence" value="ECO:0007669"/>
    <property type="project" value="UniProtKB-KW"/>
</dbReference>
<accession>A0A7Y6BTL5</accession>
<evidence type="ECO:0000313" key="9">
    <source>
        <dbReference type="EMBL" id="NUU74788.1"/>
    </source>
</evidence>
<evidence type="ECO:0000256" key="6">
    <source>
        <dbReference type="ARBA" id="ARBA00022989"/>
    </source>
</evidence>
<dbReference type="GO" id="GO:0016020">
    <property type="term" value="C:membrane"/>
    <property type="evidence" value="ECO:0007669"/>
    <property type="project" value="InterPro"/>
</dbReference>
<evidence type="ECO:0000256" key="8">
    <source>
        <dbReference type="SAM" id="Phobius"/>
    </source>
</evidence>
<feature type="transmembrane region" description="Helical" evidence="8">
    <location>
        <begin position="156"/>
        <end position="172"/>
    </location>
</feature>
<sequence length="178" mass="19149">MIEAAAWRIAKHIKTVVPNHPAPIENLNHSLIITLNFFTVIALSVLGSFFTGHGRETAIILISFALLRQLTGGLHLESSTWCAVATAGTATLLSLISLSHITTLVLTVVGLICVLIFAPAGIEDQTIIPERFYPILKVAGIIIITSNFWIESSHTAIAFCAQGLMLAAYVLFKGGEKI</sequence>
<keyword evidence="5" id="KW-0378">Hydrolase</keyword>
<dbReference type="Proteomes" id="UP000526125">
    <property type="component" value="Unassembled WGS sequence"/>
</dbReference>
<feature type="transmembrane region" description="Helical" evidence="8">
    <location>
        <begin position="96"/>
        <end position="120"/>
    </location>
</feature>
<dbReference type="RefSeq" id="WP_175394656.1">
    <property type="nucleotide sequence ID" value="NZ_JABMCB010000159.1"/>
</dbReference>
<keyword evidence="1" id="KW-1003">Cell membrane</keyword>
<dbReference type="GO" id="GO:0006508">
    <property type="term" value="P:proteolysis"/>
    <property type="evidence" value="ECO:0007669"/>
    <property type="project" value="UniProtKB-KW"/>
</dbReference>
<keyword evidence="2" id="KW-0673">Quorum sensing</keyword>
<gene>
    <name evidence="9" type="ORF">HP552_05970</name>
</gene>
<evidence type="ECO:0000256" key="2">
    <source>
        <dbReference type="ARBA" id="ARBA00022654"/>
    </source>
</evidence>
<dbReference type="SMART" id="SM00793">
    <property type="entry name" value="AgrB"/>
    <property type="match status" value="1"/>
</dbReference>